<reference evidence="1" key="1">
    <citation type="journal article" date="2020" name="mSystems">
        <title>Genome- and Community-Level Interaction Insights into Carbon Utilization and Element Cycling Functions of Hydrothermarchaeota in Hydrothermal Sediment.</title>
        <authorList>
            <person name="Zhou Z."/>
            <person name="Liu Y."/>
            <person name="Xu W."/>
            <person name="Pan J."/>
            <person name="Luo Z.H."/>
            <person name="Li M."/>
        </authorList>
    </citation>
    <scope>NUCLEOTIDE SEQUENCE [LARGE SCALE GENOMIC DNA]</scope>
    <source>
        <strain evidence="1">SpSt-1105</strain>
    </source>
</reference>
<dbReference type="EMBL" id="DRYQ01000009">
    <property type="protein sequence ID" value="HHQ49862.1"/>
    <property type="molecule type" value="Genomic_DNA"/>
</dbReference>
<accession>A0A7J3Z5B8</accession>
<sequence length="418" mass="48827">MVMVGNYVGVVPKPNDDSSSFSSQHGGVGHKLLSSFYNKYVVPRWWRELFIGNDGLLRFIDDSKVRINICYSCTVDLNYRELISCLDSSEYIYRLPSRWRVKIPRDVRRRKGIVVVRVTDGVNCLIKVERGRCVSVQVVGDVRDAKSLDNITDFLKEVFGIEIRGEDLVCPPTIRPDFNQLKRLSWWVIRRAEEDWLPVTELGERVAKAVAERLSRESRWWIDVVAAPRTGKSSGVIFCLVMWAVESGADGYVIVVVVPNRRLGRQLYRFALGAWKRVLRSLRVYGWNAGMLAERVRIRYYEGMEDSCLLGKREHRVEDCLKCPLNQQYQSAWRKVYKAPVPVLDPVILRFSGFCPFQVLFNRVFWRNLIVIINYRLLPLLPYVLSQLNLRRVIVYFDEYLFHLMHRVVFRPVKESLR</sequence>
<comment type="caution">
    <text evidence="1">The sequence shown here is derived from an EMBL/GenBank/DDBJ whole genome shotgun (WGS) entry which is preliminary data.</text>
</comment>
<evidence type="ECO:0000313" key="1">
    <source>
        <dbReference type="EMBL" id="HHQ49862.1"/>
    </source>
</evidence>
<protein>
    <submittedName>
        <fullName evidence="1">Uncharacterized protein</fullName>
    </submittedName>
</protein>
<dbReference type="AlphaFoldDB" id="A0A7J3Z5B8"/>
<name>A0A7J3Z5B8_9CREN</name>
<organism evidence="1">
    <name type="scientific">Ignisphaera aggregans</name>
    <dbReference type="NCBI Taxonomy" id="334771"/>
    <lineage>
        <taxon>Archaea</taxon>
        <taxon>Thermoproteota</taxon>
        <taxon>Thermoprotei</taxon>
        <taxon>Desulfurococcales</taxon>
        <taxon>Desulfurococcaceae</taxon>
        <taxon>Ignisphaera</taxon>
    </lineage>
</organism>
<proteinExistence type="predicted"/>
<gene>
    <name evidence="1" type="ORF">ENM66_00710</name>
</gene>